<dbReference type="AlphaFoldDB" id="A0A0F9TAU3"/>
<dbReference type="EMBL" id="LAZR01000265">
    <property type="protein sequence ID" value="KKN78320.1"/>
    <property type="molecule type" value="Genomic_DNA"/>
</dbReference>
<keyword evidence="1" id="KW-0175">Coiled coil</keyword>
<feature type="coiled-coil region" evidence="1">
    <location>
        <begin position="46"/>
        <end position="73"/>
    </location>
</feature>
<accession>A0A0F9TAU3</accession>
<comment type="caution">
    <text evidence="2">The sequence shown here is derived from an EMBL/GenBank/DDBJ whole genome shotgun (WGS) entry which is preliminary data.</text>
</comment>
<reference evidence="2" key="1">
    <citation type="journal article" date="2015" name="Nature">
        <title>Complex archaea that bridge the gap between prokaryotes and eukaryotes.</title>
        <authorList>
            <person name="Spang A."/>
            <person name="Saw J.H."/>
            <person name="Jorgensen S.L."/>
            <person name="Zaremba-Niedzwiedzka K."/>
            <person name="Martijn J."/>
            <person name="Lind A.E."/>
            <person name="van Eijk R."/>
            <person name="Schleper C."/>
            <person name="Guy L."/>
            <person name="Ettema T.J."/>
        </authorList>
    </citation>
    <scope>NUCLEOTIDE SEQUENCE</scope>
</reference>
<name>A0A0F9TAU3_9ZZZZ</name>
<sequence length="76" mass="8727">MLLHPCTDSGQLQSEISEIRRKVDGKADSHEISSLRGKLDSLEHSVREISTLVNGFELRLQELEEDKRQLMESETF</sequence>
<evidence type="ECO:0000313" key="2">
    <source>
        <dbReference type="EMBL" id="KKN78320.1"/>
    </source>
</evidence>
<organism evidence="2">
    <name type="scientific">marine sediment metagenome</name>
    <dbReference type="NCBI Taxonomy" id="412755"/>
    <lineage>
        <taxon>unclassified sequences</taxon>
        <taxon>metagenomes</taxon>
        <taxon>ecological metagenomes</taxon>
    </lineage>
</organism>
<gene>
    <name evidence="2" type="ORF">LCGC14_0351790</name>
</gene>
<protein>
    <submittedName>
        <fullName evidence="2">Uncharacterized protein</fullName>
    </submittedName>
</protein>
<proteinExistence type="predicted"/>
<evidence type="ECO:0000256" key="1">
    <source>
        <dbReference type="SAM" id="Coils"/>
    </source>
</evidence>